<gene>
    <name evidence="1" type="ordered locus">CPS_3368</name>
</gene>
<protein>
    <submittedName>
        <fullName evidence="1">Uncharacterized protein</fullName>
    </submittedName>
</protein>
<dbReference type="Proteomes" id="UP000000547">
    <property type="component" value="Chromosome"/>
</dbReference>
<reference evidence="1" key="1">
    <citation type="journal article" date="2005" name="Proc. Natl. Acad. Sci. U.S.A.">
        <title>The psychrophilic lifestyle as revealed by the genome sequence of Colwellia psychrerythraea 34H through genomic and proteomic analyses.</title>
        <authorList>
            <person name="Methe B.A."/>
            <person name="Nelson K.E."/>
            <person name="Deming J.W."/>
            <person name="Momen B."/>
            <person name="Melamud E."/>
            <person name="Zhang X."/>
            <person name="Moult J."/>
            <person name="Madupu R."/>
            <person name="Nelson W.C."/>
            <person name="Dodson R.J."/>
            <person name="Brinkac L.M."/>
            <person name="Daugherty S.C."/>
            <person name="Durkin A.S."/>
            <person name="DeBoy R.T."/>
            <person name="Kolonay J.F."/>
            <person name="Sullivan S.A."/>
            <person name="Zhou L."/>
            <person name="Davidsen T.M."/>
            <person name="Wu M."/>
            <person name="Huston A.L."/>
            <person name="Lewis M."/>
            <person name="Weaver B."/>
            <person name="Weidman J.F."/>
            <person name="Khouri H."/>
            <person name="Utterback T.R."/>
            <person name="Feldblyum T.V."/>
            <person name="Fraser C.M."/>
        </authorList>
    </citation>
    <scope>NUCLEOTIDE SEQUENCE [LARGE SCALE GENOMIC DNA]</scope>
    <source>
        <strain evidence="1">34H</strain>
    </source>
</reference>
<proteinExistence type="predicted"/>
<dbReference type="KEGG" id="cps:CPS_3368"/>
<dbReference type="HOGENOM" id="CLU_3355563_0_0_6"/>
<name>Q47YS6_COLP3</name>
<organism evidence="1 2">
    <name type="scientific">Colwellia psychrerythraea (strain 34H / ATCC BAA-681)</name>
    <name type="common">Vibrio psychroerythus</name>
    <dbReference type="NCBI Taxonomy" id="167879"/>
    <lineage>
        <taxon>Bacteria</taxon>
        <taxon>Pseudomonadati</taxon>
        <taxon>Pseudomonadota</taxon>
        <taxon>Gammaproteobacteria</taxon>
        <taxon>Alteromonadales</taxon>
        <taxon>Colwelliaceae</taxon>
        <taxon>Colwellia</taxon>
    </lineage>
</organism>
<accession>Q47YS6</accession>
<sequence length="36" mass="4114">MLFERYVSIVSPAVRLTSHLSTGQRMTIETFTINLT</sequence>
<evidence type="ECO:0000313" key="1">
    <source>
        <dbReference type="EMBL" id="AAZ25358.1"/>
    </source>
</evidence>
<dbReference type="EMBL" id="CP000083">
    <property type="protein sequence ID" value="AAZ25358.1"/>
    <property type="molecule type" value="Genomic_DNA"/>
</dbReference>
<evidence type="ECO:0000313" key="2">
    <source>
        <dbReference type="Proteomes" id="UP000000547"/>
    </source>
</evidence>
<dbReference type="AlphaFoldDB" id="Q47YS6"/>